<dbReference type="AlphaFoldDB" id="A0A939G0K7"/>
<dbReference type="EMBL" id="JAFMYU010000001">
    <property type="protein sequence ID" value="MBO0929656.1"/>
    <property type="molecule type" value="Genomic_DNA"/>
</dbReference>
<name>A0A939G0K7_9BACT</name>
<proteinExistence type="predicted"/>
<sequence>METNITFDRIGNGKLTYSDDFITTFPKLFSLLKTAHVLDFTINSNKRYRQYIWRLINNKTCGWLCQLEHVFPQHLNLIPEHILLTKTMGGIINYWGGDDFNETLLYANNFLFGIQNSTNSFEWADNYLEACELESLLPLSLADLLTFSQESNGNNTFYHKETKEVFLYAHDGYSPLDITLKADQPKYTIYTYDNIITFNDYVETLAEQWLDNIDSRKPNEQRK</sequence>
<dbReference type="RefSeq" id="WP_207333614.1">
    <property type="nucleotide sequence ID" value="NZ_JAFMYU010000001.1"/>
</dbReference>
<dbReference type="Proteomes" id="UP000664795">
    <property type="component" value="Unassembled WGS sequence"/>
</dbReference>
<comment type="caution">
    <text evidence="1">The sequence shown here is derived from an EMBL/GenBank/DDBJ whole genome shotgun (WGS) entry which is preliminary data.</text>
</comment>
<gene>
    <name evidence="1" type="ORF">J2I48_01555</name>
</gene>
<evidence type="ECO:0000313" key="2">
    <source>
        <dbReference type="Proteomes" id="UP000664795"/>
    </source>
</evidence>
<keyword evidence="2" id="KW-1185">Reference proteome</keyword>
<protein>
    <submittedName>
        <fullName evidence="1">Uncharacterized protein</fullName>
    </submittedName>
</protein>
<reference evidence="1 2" key="1">
    <citation type="submission" date="2021-03" db="EMBL/GenBank/DDBJ databases">
        <title>Fibrella sp. HMF5036 genome sequencing and assembly.</title>
        <authorList>
            <person name="Kang H."/>
            <person name="Kim H."/>
            <person name="Bae S."/>
            <person name="Joh K."/>
        </authorList>
    </citation>
    <scope>NUCLEOTIDE SEQUENCE [LARGE SCALE GENOMIC DNA]</scope>
    <source>
        <strain evidence="1 2">HMF5036</strain>
    </source>
</reference>
<organism evidence="1 2">
    <name type="scientific">Fibrella aquatilis</name>
    <dbReference type="NCBI Taxonomy" id="2817059"/>
    <lineage>
        <taxon>Bacteria</taxon>
        <taxon>Pseudomonadati</taxon>
        <taxon>Bacteroidota</taxon>
        <taxon>Cytophagia</taxon>
        <taxon>Cytophagales</taxon>
        <taxon>Spirosomataceae</taxon>
        <taxon>Fibrella</taxon>
    </lineage>
</organism>
<accession>A0A939G0K7</accession>
<evidence type="ECO:0000313" key="1">
    <source>
        <dbReference type="EMBL" id="MBO0929656.1"/>
    </source>
</evidence>